<gene>
    <name evidence="1" type="ORF">DU47_13470</name>
    <name evidence="2" type="ORF">DU80_06710</name>
</gene>
<evidence type="ECO:0000313" key="1">
    <source>
        <dbReference type="EMBL" id="KKG06243.1"/>
    </source>
</evidence>
<dbReference type="EMBL" id="JJQU01000082">
    <property type="protein sequence ID" value="KKH87454.1"/>
    <property type="molecule type" value="Genomic_DNA"/>
</dbReference>
<dbReference type="EMBL" id="JJOS01000012">
    <property type="protein sequence ID" value="KKG06243.1"/>
    <property type="molecule type" value="Genomic_DNA"/>
</dbReference>
<dbReference type="Proteomes" id="UP000034152">
    <property type="component" value="Unassembled WGS sequence"/>
</dbReference>
<dbReference type="RefSeq" id="WP_048048144.1">
    <property type="nucleotide sequence ID" value="NZ_AP019780.1"/>
</dbReference>
<keyword evidence="4" id="KW-1185">Reference proteome</keyword>
<accession>A0A0F8DUC2</accession>
<dbReference type="Gene3D" id="3.90.1150.10">
    <property type="entry name" value="Aspartate Aminotransferase, domain 1"/>
    <property type="match status" value="1"/>
</dbReference>
<organism evidence="1 4">
    <name type="scientific">Methanosarcina mazei</name>
    <name type="common">Methanosarcina frisia</name>
    <dbReference type="NCBI Taxonomy" id="2209"/>
    <lineage>
        <taxon>Archaea</taxon>
        <taxon>Methanobacteriati</taxon>
        <taxon>Methanobacteriota</taxon>
        <taxon>Stenosarchaea group</taxon>
        <taxon>Methanomicrobia</taxon>
        <taxon>Methanosarcinales</taxon>
        <taxon>Methanosarcinaceae</taxon>
        <taxon>Methanosarcina</taxon>
    </lineage>
</organism>
<dbReference type="InterPro" id="IPR015422">
    <property type="entry name" value="PyrdxlP-dep_Trfase_small"/>
</dbReference>
<protein>
    <submittedName>
        <fullName evidence="1">Uncharacterized protein</fullName>
    </submittedName>
</protein>
<dbReference type="PATRIC" id="fig|2209.56.peg.1466"/>
<evidence type="ECO:0000313" key="3">
    <source>
        <dbReference type="Proteomes" id="UP000034152"/>
    </source>
</evidence>
<dbReference type="GeneID" id="97802289"/>
<reference evidence="3 4" key="1">
    <citation type="journal article" date="2015" name="ISME J.">
        <title>Genomic and phenotypic differentiation among Methanosarcina mazei populations from Columbia River sediment.</title>
        <authorList>
            <person name="Youngblut N.D."/>
            <person name="Wirth J.S."/>
            <person name="Henriksen J.R."/>
            <person name="Smith M."/>
            <person name="Simon H."/>
            <person name="Metcalf W.W."/>
            <person name="Whitaker R.J."/>
        </authorList>
    </citation>
    <scope>NUCLEOTIDE SEQUENCE [LARGE SCALE GENOMIC DNA]</scope>
    <source>
        <strain evidence="2 3">1.H.M.2.1</strain>
        <strain evidence="1 4">2.F.A.2.4</strain>
    </source>
</reference>
<evidence type="ECO:0000313" key="4">
    <source>
        <dbReference type="Proteomes" id="UP000034578"/>
    </source>
</evidence>
<evidence type="ECO:0000313" key="2">
    <source>
        <dbReference type="EMBL" id="KKH87454.1"/>
    </source>
</evidence>
<dbReference type="AlphaFoldDB" id="A0A0F8DUC2"/>
<dbReference type="Proteomes" id="UP000034578">
    <property type="component" value="Unassembled WGS sequence"/>
</dbReference>
<sequence>MFWRQGEIVDENGNKNKERRIWDSKSPVIHSAPATCKRLLKEEQSTCGETESFFRLSTGIEGENYLTFDLKQALSEV</sequence>
<comment type="caution">
    <text evidence="1">The sequence shown here is derived from an EMBL/GenBank/DDBJ whole genome shotgun (WGS) entry which is preliminary data.</text>
</comment>
<proteinExistence type="predicted"/>
<name>A0A0F8DUC2_METMZ</name>